<dbReference type="AlphaFoldDB" id="A0A7G5E1A7"/>
<dbReference type="EMBL" id="CP058555">
    <property type="protein sequence ID" value="QMV67782.1"/>
    <property type="molecule type" value="Genomic_DNA"/>
</dbReference>
<reference evidence="1 2" key="1">
    <citation type="journal article" date="2020" name="G3 (Bethesda)">
        <title>CeMbio - The Caenorhabditis elegans Microbiome Resource.</title>
        <authorList>
            <person name="Dirksen P."/>
            <person name="Assie A."/>
            <person name="Zimmermann J."/>
            <person name="Zhang F."/>
            <person name="Tietje A.M."/>
            <person name="Marsh S.A."/>
            <person name="Felix M.A."/>
            <person name="Shapira M."/>
            <person name="Kaleta C."/>
            <person name="Schulenburg H."/>
            <person name="Samuel B."/>
        </authorList>
    </citation>
    <scope>NUCLEOTIDE SEQUENCE [LARGE SCALE GENOMIC DNA]</scope>
    <source>
        <strain evidence="1 2">BIGb0170</strain>
    </source>
</reference>
<keyword evidence="2" id="KW-1185">Reference proteome</keyword>
<accession>A0A7G5E1A7</accession>
<protein>
    <submittedName>
        <fullName evidence="1">Uncharacterized protein</fullName>
    </submittedName>
</protein>
<dbReference type="Proteomes" id="UP000515450">
    <property type="component" value="Chromosome"/>
</dbReference>
<dbReference type="RefSeq" id="WP_182332208.1">
    <property type="nucleotide sequence ID" value="NZ_CP058555.1"/>
</dbReference>
<gene>
    <name evidence="1" type="ORF">HS960_09000</name>
</gene>
<organism evidence="1 2">
    <name type="scientific">Sphingobacterium paramultivorum</name>
    <dbReference type="NCBI Taxonomy" id="2886510"/>
    <lineage>
        <taxon>Bacteria</taxon>
        <taxon>Pseudomonadati</taxon>
        <taxon>Bacteroidota</taxon>
        <taxon>Sphingobacteriia</taxon>
        <taxon>Sphingobacteriales</taxon>
        <taxon>Sphingobacteriaceae</taxon>
        <taxon>Sphingobacterium</taxon>
    </lineage>
</organism>
<proteinExistence type="predicted"/>
<evidence type="ECO:0000313" key="1">
    <source>
        <dbReference type="EMBL" id="QMV67782.1"/>
    </source>
</evidence>
<name>A0A7G5E1A7_9SPHI</name>
<sequence length="47" mass="5151">MDFSTATFSFLRDSLADGRMLACVSGDYAVVYYKFGIKVLVIVLPGI</sequence>
<evidence type="ECO:0000313" key="2">
    <source>
        <dbReference type="Proteomes" id="UP000515450"/>
    </source>
</evidence>